<dbReference type="Gene3D" id="3.10.20.310">
    <property type="entry name" value="membrane protein fhac"/>
    <property type="match status" value="1"/>
</dbReference>
<keyword evidence="7" id="KW-0472">Membrane</keyword>
<dbReference type="PANTHER" id="PTHR34597">
    <property type="entry name" value="SLR1661 PROTEIN"/>
    <property type="match status" value="1"/>
</dbReference>
<evidence type="ECO:0000313" key="11">
    <source>
        <dbReference type="EMBL" id="SFL77648.1"/>
    </source>
</evidence>
<evidence type="ECO:0000256" key="3">
    <source>
        <dbReference type="ARBA" id="ARBA00022448"/>
    </source>
</evidence>
<organism evidence="11 12">
    <name type="scientific">Rugamonas rubra</name>
    <dbReference type="NCBI Taxonomy" id="758825"/>
    <lineage>
        <taxon>Bacteria</taxon>
        <taxon>Pseudomonadati</taxon>
        <taxon>Pseudomonadota</taxon>
        <taxon>Betaproteobacteria</taxon>
        <taxon>Burkholderiales</taxon>
        <taxon>Oxalobacteraceae</taxon>
        <taxon>Telluria group</taxon>
        <taxon>Rugamonas</taxon>
    </lineage>
</organism>
<dbReference type="EMBL" id="FOTW01000007">
    <property type="protein sequence ID" value="SFL77648.1"/>
    <property type="molecule type" value="Genomic_DNA"/>
</dbReference>
<keyword evidence="5" id="KW-0812">Transmembrane</keyword>
<evidence type="ECO:0000256" key="7">
    <source>
        <dbReference type="ARBA" id="ARBA00023136"/>
    </source>
</evidence>
<evidence type="ECO:0000259" key="10">
    <source>
        <dbReference type="PROSITE" id="PS51779"/>
    </source>
</evidence>
<accession>A0A1I4KFW5</accession>
<dbReference type="PROSITE" id="PS51779">
    <property type="entry name" value="POTRA"/>
    <property type="match status" value="1"/>
</dbReference>
<protein>
    <submittedName>
        <fullName evidence="11">Hemolysin activation/secretion protein</fullName>
    </submittedName>
</protein>
<evidence type="ECO:0000256" key="9">
    <source>
        <dbReference type="SAM" id="MobiDB-lite"/>
    </source>
</evidence>
<dbReference type="Proteomes" id="UP000199470">
    <property type="component" value="Unassembled WGS sequence"/>
</dbReference>
<proteinExistence type="inferred from homology"/>
<dbReference type="GO" id="GO:0009279">
    <property type="term" value="C:cell outer membrane"/>
    <property type="evidence" value="ECO:0007669"/>
    <property type="project" value="UniProtKB-SubCell"/>
</dbReference>
<sequence>MQPTPFHLRQQGKPVPQRYNTAGHAGLPDHRAGAQRAAPSMRAAQRGALALAILCSPALVYAQAQNPPPAQVPDAGRLLETYRAPALIAPPKAGGPVLPDSKANNGVQLAGAQRVMVRRFTLQGVGAVPEAALQQLLQPYTGRELSFDELNQAANAVSTYYRQQGYFLATAVLPAQELGEGEVRILVLEGRVSEIRLVPDATVRLKPAQARRYLDALVPLGQALRAAPLERALLLTDDFPGISARTELSPGAQRGETALDVALKEGPLLNGNVGLDNSSNRYTGRVRLQGGLNLNDIGGMGGQASLLASTTGKDFNYGRVGYVMPLGDHGTRVGAAYSHLRYRLGAEFAALNGFGGAGVAQLLLTHPLLRSGDTNVQLRAGYDDKRYTNDANGARTSDKRVRALPLGLSYTRQDALFGGGYSIAALDVTVGRVDLSGNAAALAADAASAATHGHFTHSNYQLGRYQRVGAGLTAIASLNGQLATRNLESGEKMSLGGPGRVRAYPAGEASGDAGYVATLEGRYELAALKSELAAFFDYGHVTLNHTVYPGALAVGGPGNSYSLKGVGLGWTWRPLPRTSLQVQLARKLGSNPARSAKGNDADGSSARSRAWFQISSYF</sequence>
<feature type="region of interest" description="Disordered" evidence="9">
    <location>
        <begin position="1"/>
        <end position="40"/>
    </location>
</feature>
<dbReference type="AlphaFoldDB" id="A0A1I4KFW5"/>
<evidence type="ECO:0000256" key="4">
    <source>
        <dbReference type="ARBA" id="ARBA00022452"/>
    </source>
</evidence>
<evidence type="ECO:0000256" key="2">
    <source>
        <dbReference type="ARBA" id="ARBA00009055"/>
    </source>
</evidence>
<keyword evidence="4" id="KW-1134">Transmembrane beta strand</keyword>
<dbReference type="PANTHER" id="PTHR34597:SF1">
    <property type="entry name" value="HEME_HEMOPEXIN TRANSPORTER PROTEIN HUXB"/>
    <property type="match status" value="1"/>
</dbReference>
<dbReference type="Pfam" id="PF08479">
    <property type="entry name" value="POTRA_2"/>
    <property type="match status" value="1"/>
</dbReference>
<dbReference type="InterPro" id="IPR051544">
    <property type="entry name" value="TPS_OM_transporter"/>
</dbReference>
<evidence type="ECO:0000256" key="1">
    <source>
        <dbReference type="ARBA" id="ARBA00004442"/>
    </source>
</evidence>
<dbReference type="GO" id="GO:0098046">
    <property type="term" value="C:type V protein secretion system complex"/>
    <property type="evidence" value="ECO:0007669"/>
    <property type="project" value="TreeGrafter"/>
</dbReference>
<reference evidence="11 12" key="1">
    <citation type="submission" date="2016-10" db="EMBL/GenBank/DDBJ databases">
        <authorList>
            <person name="de Groot N.N."/>
        </authorList>
    </citation>
    <scope>NUCLEOTIDE SEQUENCE [LARGE SCALE GENOMIC DNA]</scope>
    <source>
        <strain evidence="11 12">ATCC 43154</strain>
    </source>
</reference>
<evidence type="ECO:0000256" key="8">
    <source>
        <dbReference type="ARBA" id="ARBA00023237"/>
    </source>
</evidence>
<keyword evidence="8" id="KW-0998">Cell outer membrane</keyword>
<keyword evidence="3" id="KW-0813">Transport</keyword>
<evidence type="ECO:0000313" key="12">
    <source>
        <dbReference type="Proteomes" id="UP000199470"/>
    </source>
</evidence>
<evidence type="ECO:0000256" key="6">
    <source>
        <dbReference type="ARBA" id="ARBA00022927"/>
    </source>
</evidence>
<evidence type="ECO:0000256" key="5">
    <source>
        <dbReference type="ARBA" id="ARBA00022692"/>
    </source>
</evidence>
<comment type="subcellular location">
    <subcellularLocation>
        <location evidence="1">Cell outer membrane</location>
    </subcellularLocation>
</comment>
<keyword evidence="12" id="KW-1185">Reference proteome</keyword>
<dbReference type="Gene3D" id="2.40.160.50">
    <property type="entry name" value="membrane protein fhac: a member of the omp85/tpsb transporter family"/>
    <property type="match status" value="1"/>
</dbReference>
<dbReference type="GO" id="GO:0008320">
    <property type="term" value="F:protein transmembrane transporter activity"/>
    <property type="evidence" value="ECO:0007669"/>
    <property type="project" value="TreeGrafter"/>
</dbReference>
<dbReference type="InterPro" id="IPR034746">
    <property type="entry name" value="POTRA"/>
</dbReference>
<name>A0A1I4KFW5_9BURK</name>
<dbReference type="Pfam" id="PF03865">
    <property type="entry name" value="ShlB"/>
    <property type="match status" value="1"/>
</dbReference>
<dbReference type="GO" id="GO:0046819">
    <property type="term" value="P:protein secretion by the type V secretion system"/>
    <property type="evidence" value="ECO:0007669"/>
    <property type="project" value="TreeGrafter"/>
</dbReference>
<keyword evidence="6" id="KW-0653">Protein transport</keyword>
<dbReference type="OrthoDB" id="572300at2"/>
<dbReference type="STRING" id="758825.SAMN02982985_01484"/>
<dbReference type="InterPro" id="IPR013686">
    <property type="entry name" value="Polypept-transport_assoc_ShlB"/>
</dbReference>
<gene>
    <name evidence="11" type="ORF">SAMN02982985_01484</name>
</gene>
<comment type="similarity">
    <text evidence="2">Belongs to the TPS (TC 1.B.20) family.</text>
</comment>
<dbReference type="InterPro" id="IPR005565">
    <property type="entry name" value="Hemolysn_activator_HlyB_C"/>
</dbReference>
<feature type="domain" description="POTRA" evidence="10">
    <location>
        <begin position="115"/>
        <end position="190"/>
    </location>
</feature>